<evidence type="ECO:0000313" key="2">
    <source>
        <dbReference type="Proteomes" id="UP000194968"/>
    </source>
</evidence>
<dbReference type="Proteomes" id="UP000194968">
    <property type="component" value="Unassembled WGS sequence"/>
</dbReference>
<dbReference type="RefSeq" id="WP_086320643.1">
    <property type="nucleotide sequence ID" value="NZ_NASD01000019.1"/>
</dbReference>
<evidence type="ECO:0000313" key="1">
    <source>
        <dbReference type="EMBL" id="OTQ49356.1"/>
    </source>
</evidence>
<comment type="caution">
    <text evidence="1">The sequence shown here is derived from an EMBL/GenBank/DDBJ whole genome shotgun (WGS) entry which is preliminary data.</text>
</comment>
<accession>A0A242NU61</accession>
<dbReference type="EMBL" id="NASK01000096">
    <property type="protein sequence ID" value="OTQ49356.1"/>
    <property type="molecule type" value="Genomic_DNA"/>
</dbReference>
<name>A0A242NU61_9GAMM</name>
<protein>
    <submittedName>
        <fullName evidence="1">Uncharacterized protein</fullName>
    </submittedName>
</protein>
<reference evidence="1 2" key="1">
    <citation type="submission" date="2017-03" db="EMBL/GenBank/DDBJ databases">
        <title>Comparative genomics of honeybee gut symbionts reveal geographically distinct and subgroup specific antibiotic resistance.</title>
        <authorList>
            <person name="Ludvigsen J."/>
            <person name="Porcellato D."/>
            <person name="Labee-Lund T.M."/>
            <person name="Amdam G.V."/>
            <person name="Rudi K."/>
        </authorList>
    </citation>
    <scope>NUCLEOTIDE SEQUENCE [LARGE SCALE GENOMIC DNA]</scope>
    <source>
        <strain evidence="1 2">A-4-12</strain>
    </source>
</reference>
<proteinExistence type="predicted"/>
<gene>
    <name evidence="1" type="ORF">B6D06_07070</name>
</gene>
<sequence>MVEMINNKSTLLDATKILVNTAAIIAVIKYDPDVNPSRSEIEAKKAIKNGPQTIKSNSRLTAEQKAKITQDAADKLAEALFLNRTIYHVDANSYIDELITNIQSEHISLPNENSTQLFQRLLAAYHYLVDLKFTEIKVIETYLYAYASDPTFKDNPIVKAWIEKTDQPAQQQFQDMIYVARKFDFIENYLNE</sequence>
<dbReference type="OrthoDB" id="7063821at2"/>
<dbReference type="AlphaFoldDB" id="A0A242NU61"/>
<organism evidence="1 2">
    <name type="scientific">Gilliamella apis</name>
    <dbReference type="NCBI Taxonomy" id="1970738"/>
    <lineage>
        <taxon>Bacteria</taxon>
        <taxon>Pseudomonadati</taxon>
        <taxon>Pseudomonadota</taxon>
        <taxon>Gammaproteobacteria</taxon>
        <taxon>Orbales</taxon>
        <taxon>Orbaceae</taxon>
        <taxon>Gilliamella</taxon>
    </lineage>
</organism>